<protein>
    <submittedName>
        <fullName evidence="2">23S rRNA (Uracil-C(5))-methyltransferase RlmCD</fullName>
        <ecNumber evidence="2">2.1.1.189</ecNumber>
    </submittedName>
</protein>
<dbReference type="SUPFAM" id="SSF53335">
    <property type="entry name" value="S-adenosyl-L-methionine-dependent methyltransferases"/>
    <property type="match status" value="1"/>
</dbReference>
<evidence type="ECO:0000259" key="1">
    <source>
        <dbReference type="Pfam" id="PF13649"/>
    </source>
</evidence>
<dbReference type="InterPro" id="IPR041698">
    <property type="entry name" value="Methyltransf_25"/>
</dbReference>
<dbReference type="InterPro" id="IPR029063">
    <property type="entry name" value="SAM-dependent_MTases_sf"/>
</dbReference>
<dbReference type="GO" id="GO:0008168">
    <property type="term" value="F:methyltransferase activity"/>
    <property type="evidence" value="ECO:0007669"/>
    <property type="project" value="UniProtKB-KW"/>
</dbReference>
<dbReference type="GO" id="GO:0032259">
    <property type="term" value="P:methylation"/>
    <property type="evidence" value="ECO:0007669"/>
    <property type="project" value="UniProtKB-KW"/>
</dbReference>
<feature type="domain" description="Methyltransferase" evidence="1">
    <location>
        <begin position="48"/>
        <end position="144"/>
    </location>
</feature>
<dbReference type="Proteomes" id="UP000245702">
    <property type="component" value="Unassembled WGS sequence"/>
</dbReference>
<dbReference type="PANTHER" id="PTHR43667:SF2">
    <property type="entry name" value="FATTY ACID C-METHYL TRANSFERASE"/>
    <property type="match status" value="1"/>
</dbReference>
<gene>
    <name evidence="2" type="primary">rlmCD_2</name>
    <name evidence="2" type="ORF">SSPH_04028</name>
</gene>
<dbReference type="CDD" id="cd02440">
    <property type="entry name" value="AdoMet_MTases"/>
    <property type="match status" value="1"/>
</dbReference>
<comment type="caution">
    <text evidence="2">The sequence shown here is derived from an EMBL/GenBank/DDBJ whole genome shotgun (WGS) entry which is preliminary data.</text>
</comment>
<accession>A0ABP2CBW4</accession>
<name>A0ABP2CBW4_9FIRM</name>
<keyword evidence="2" id="KW-0808">Transferase</keyword>
<keyword evidence="3" id="KW-1185">Reference proteome</keyword>
<dbReference type="Gene3D" id="2.20.25.110">
    <property type="entry name" value="S-adenosyl-L-methionine-dependent methyltransferases"/>
    <property type="match status" value="1"/>
</dbReference>
<keyword evidence="2" id="KW-0489">Methyltransferase</keyword>
<dbReference type="EC" id="2.1.1.189" evidence="2"/>
<organism evidence="2 3">
    <name type="scientific">Sporomusa sphaeroides DSM 2875</name>
    <dbReference type="NCBI Taxonomy" id="1337886"/>
    <lineage>
        <taxon>Bacteria</taxon>
        <taxon>Bacillati</taxon>
        <taxon>Bacillota</taxon>
        <taxon>Negativicutes</taxon>
        <taxon>Selenomonadales</taxon>
        <taxon>Sporomusaceae</taxon>
        <taxon>Sporomusa</taxon>
    </lineage>
</organism>
<dbReference type="InterPro" id="IPR050723">
    <property type="entry name" value="CFA/CMAS"/>
</dbReference>
<sequence length="259" mass="30271">MSILYKPSPEWYKKIWSLDIQDMSWVEHTKDEIDFIVDIMELSGTERILDLACGFGRHAIELAKRGFSVVGVDITPEYIKEARRISSFGKLNTEFICADLRNISFENEFDVVLNMADGAIGYLENDEENLKIFDLIANSLKKNGKHFMNICNAEHAEMHFPKRNWDIGEKELSLPEFHWDKKNRRMLYGVWSIKFGEIAKKPRIDELAADSSIRLYSINEIENIFRSRQMIIKDTFGNFDKYVPASHKEMQLLVYSQKK</sequence>
<dbReference type="Gene3D" id="3.40.50.150">
    <property type="entry name" value="Vaccinia Virus protein VP39"/>
    <property type="match status" value="1"/>
</dbReference>
<evidence type="ECO:0000313" key="3">
    <source>
        <dbReference type="Proteomes" id="UP000245702"/>
    </source>
</evidence>
<dbReference type="RefSeq" id="WP_075754116.1">
    <property type="nucleotide sequence ID" value="NZ_CP146991.1"/>
</dbReference>
<reference evidence="2 3" key="1">
    <citation type="submission" date="2016-01" db="EMBL/GenBank/DDBJ databases">
        <authorList>
            <person name="Brown R."/>
        </authorList>
    </citation>
    <scope>NUCLEOTIDE SEQUENCE [LARGE SCALE GENOMIC DNA]</scope>
    <source>
        <strain evidence="2">Sporomusa sphaeroides DSM 2875</strain>
    </source>
</reference>
<proteinExistence type="predicted"/>
<evidence type="ECO:0000313" key="2">
    <source>
        <dbReference type="EMBL" id="CVK21341.1"/>
    </source>
</evidence>
<dbReference type="EMBL" id="FCOW01000032">
    <property type="protein sequence ID" value="CVK21341.1"/>
    <property type="molecule type" value="Genomic_DNA"/>
</dbReference>
<dbReference type="Pfam" id="PF13649">
    <property type="entry name" value="Methyltransf_25"/>
    <property type="match status" value="1"/>
</dbReference>
<dbReference type="PANTHER" id="PTHR43667">
    <property type="entry name" value="CYCLOPROPANE-FATTY-ACYL-PHOSPHOLIPID SYNTHASE"/>
    <property type="match status" value="1"/>
</dbReference>